<gene>
    <name evidence="3" type="primary">pilW</name>
    <name evidence="3" type="ORF">IHV77_02440</name>
</gene>
<dbReference type="Gene3D" id="1.25.40.10">
    <property type="entry name" value="Tetratricopeptide repeat domain"/>
    <property type="match status" value="1"/>
</dbReference>
<evidence type="ECO:0000313" key="3">
    <source>
        <dbReference type="EMBL" id="QPB42999.1"/>
    </source>
</evidence>
<keyword evidence="1" id="KW-0802">TPR repeat</keyword>
<dbReference type="PROSITE" id="PS50005">
    <property type="entry name" value="TPR"/>
    <property type="match status" value="1"/>
</dbReference>
<dbReference type="InterPro" id="IPR011990">
    <property type="entry name" value="TPR-like_helical_dom_sf"/>
</dbReference>
<dbReference type="PROSITE" id="PS51257">
    <property type="entry name" value="PROKAR_LIPOPROTEIN"/>
    <property type="match status" value="1"/>
</dbReference>
<dbReference type="RefSeq" id="WP_194812576.1">
    <property type="nucleotide sequence ID" value="NZ_CP063056.1"/>
</dbReference>
<feature type="signal peptide" evidence="2">
    <location>
        <begin position="1"/>
        <end position="20"/>
    </location>
</feature>
<organism evidence="3 4">
    <name type="scientific">Rodentibacter haemolyticus</name>
    <dbReference type="NCBI Taxonomy" id="2778911"/>
    <lineage>
        <taxon>Bacteria</taxon>
        <taxon>Pseudomonadati</taxon>
        <taxon>Pseudomonadota</taxon>
        <taxon>Gammaproteobacteria</taxon>
        <taxon>Pasteurellales</taxon>
        <taxon>Pasteurellaceae</taxon>
        <taxon>Rodentibacter</taxon>
    </lineage>
</organism>
<proteinExistence type="predicted"/>
<accession>A0ABX6UY78</accession>
<keyword evidence="2" id="KW-0732">Signal</keyword>
<evidence type="ECO:0000256" key="1">
    <source>
        <dbReference type="PROSITE-ProRule" id="PRU00339"/>
    </source>
</evidence>
<feature type="chain" id="PRO_5045383628" evidence="2">
    <location>
        <begin position="21"/>
        <end position="182"/>
    </location>
</feature>
<protein>
    <submittedName>
        <fullName evidence="3">Type IV pilus biogenesis/stability protein PilW</fullName>
    </submittedName>
</protein>
<dbReference type="SUPFAM" id="SSF48452">
    <property type="entry name" value="TPR-like"/>
    <property type="match status" value="1"/>
</dbReference>
<name>A0ABX6UY78_9PAST</name>
<keyword evidence="4" id="KW-1185">Reference proteome</keyword>
<evidence type="ECO:0000313" key="4">
    <source>
        <dbReference type="Proteomes" id="UP000663069"/>
    </source>
</evidence>
<dbReference type="EMBL" id="CP063056">
    <property type="protein sequence ID" value="QPB42999.1"/>
    <property type="molecule type" value="Genomic_DNA"/>
</dbReference>
<dbReference type="InterPro" id="IPR013360">
    <property type="entry name" value="Pilus_4_PilW"/>
</dbReference>
<reference evidence="3 4" key="1">
    <citation type="submission" date="2020-10" db="EMBL/GenBank/DDBJ databases">
        <title>Genome Sequencing of Rodentibacter spp. strain DSM111151.</title>
        <authorList>
            <person name="Benga L."/>
            <person name="Lautwein T."/>
        </authorList>
    </citation>
    <scope>NUCLEOTIDE SEQUENCE [LARGE SCALE GENOMIC DNA]</scope>
    <source>
        <strain evidence="3 4">DSM 111151</strain>
    </source>
</reference>
<dbReference type="InterPro" id="IPR019734">
    <property type="entry name" value="TPR_rpt"/>
</dbReference>
<dbReference type="Pfam" id="PF13374">
    <property type="entry name" value="TPR_10"/>
    <property type="match status" value="1"/>
</dbReference>
<dbReference type="SMART" id="SM00028">
    <property type="entry name" value="TPR"/>
    <property type="match status" value="3"/>
</dbReference>
<evidence type="ECO:0000256" key="2">
    <source>
        <dbReference type="SAM" id="SignalP"/>
    </source>
</evidence>
<dbReference type="NCBIfam" id="TIGR02521">
    <property type="entry name" value="type_IV_pilW"/>
    <property type="match status" value="1"/>
</dbReference>
<dbReference type="Pfam" id="PF13181">
    <property type="entry name" value="TPR_8"/>
    <property type="match status" value="1"/>
</dbReference>
<feature type="repeat" description="TPR" evidence="1">
    <location>
        <begin position="37"/>
        <end position="70"/>
    </location>
</feature>
<dbReference type="Proteomes" id="UP000663069">
    <property type="component" value="Chromosome"/>
</dbReference>
<sequence>MKPFFIQYLSAVIFPLIFSACVSQTSSSDDFNKQQAAKARVELALGYLHHNNFPQAKQNLDKALEHDKNYSLVHSAFAHFYQLQGDVISARESYLQAIKLNDKQGETYNNFGAFLCGQGEFEQARQAFEQALSSPRYYHQADTYENLALCARAFNQKDIYQQAVDKLRQIDEYRAEKLNQIK</sequence>